<evidence type="ECO:0000256" key="2">
    <source>
        <dbReference type="ARBA" id="ARBA00022737"/>
    </source>
</evidence>
<evidence type="ECO:0000256" key="4">
    <source>
        <dbReference type="PROSITE-ProRule" id="PRU00401"/>
    </source>
</evidence>
<keyword evidence="6" id="KW-1185">Reference proteome</keyword>
<evidence type="ECO:0000313" key="6">
    <source>
        <dbReference type="Proteomes" id="UP001148838"/>
    </source>
</evidence>
<comment type="similarity">
    <text evidence="1">Belongs to the phosphatase and actin regulator family.</text>
</comment>
<dbReference type="Pfam" id="PF02755">
    <property type="entry name" value="RPEL"/>
    <property type="match status" value="1"/>
</dbReference>
<name>A0ABQ8T210_PERAM</name>
<evidence type="ECO:0000256" key="3">
    <source>
        <dbReference type="ARBA" id="ARBA00023203"/>
    </source>
</evidence>
<dbReference type="InterPro" id="IPR004018">
    <property type="entry name" value="RPEL_repeat"/>
</dbReference>
<proteinExistence type="inferred from homology"/>
<keyword evidence="3" id="KW-0009">Actin-binding</keyword>
<organism evidence="5 6">
    <name type="scientific">Periplaneta americana</name>
    <name type="common">American cockroach</name>
    <name type="synonym">Blatta americana</name>
    <dbReference type="NCBI Taxonomy" id="6978"/>
    <lineage>
        <taxon>Eukaryota</taxon>
        <taxon>Metazoa</taxon>
        <taxon>Ecdysozoa</taxon>
        <taxon>Arthropoda</taxon>
        <taxon>Hexapoda</taxon>
        <taxon>Insecta</taxon>
        <taxon>Pterygota</taxon>
        <taxon>Neoptera</taxon>
        <taxon>Polyneoptera</taxon>
        <taxon>Dictyoptera</taxon>
        <taxon>Blattodea</taxon>
        <taxon>Blattoidea</taxon>
        <taxon>Blattidae</taxon>
        <taxon>Blattinae</taxon>
        <taxon>Periplaneta</taxon>
    </lineage>
</organism>
<evidence type="ECO:0000256" key="1">
    <source>
        <dbReference type="ARBA" id="ARBA00009795"/>
    </source>
</evidence>
<dbReference type="SMART" id="SM00707">
    <property type="entry name" value="RPEL"/>
    <property type="match status" value="1"/>
</dbReference>
<comment type="caution">
    <text evidence="5">The sequence shown here is derived from an EMBL/GenBank/DDBJ whole genome shotgun (WGS) entry which is preliminary data.</text>
</comment>
<protein>
    <submittedName>
        <fullName evidence="5">Uncharacterized protein</fullName>
    </submittedName>
</protein>
<evidence type="ECO:0000313" key="5">
    <source>
        <dbReference type="EMBL" id="KAJ4440104.1"/>
    </source>
</evidence>
<dbReference type="PROSITE" id="PS51073">
    <property type="entry name" value="RPEL"/>
    <property type="match status" value="1"/>
</dbReference>
<feature type="repeat" description="RPEL" evidence="4">
    <location>
        <begin position="304"/>
        <end position="329"/>
    </location>
</feature>
<sequence length="394" mass="44548">MDYNGVIIIIIIINIGVGIDKDIVLLDRGEWRRLRNVNYRDDAYMNAGEIQVALRAAGLHWPWSIHFLDFACFELRGSASPMDCWIYLQWTYAVGSSPMRVAQVVAFPTTSLADPGLIAYMELDISLPWGPRVSSDGSMSYYIAFHILRSLPLRTPCVRKSVANDSEVGTFEMDRTCSTYGEFRNTYRVLVGRPEGKRPLGMPRHRWEDNIKMDFRDMIIETGLILLKIETVGGLMSGGNEPPSSLKAITKKQNGAAIRTNSLGSGTRTPPLERKSKFSALGRLFKPWKWKRKKKSDKFEAASRSLERKISVRANRDELVQKGILMPESPTSPLPEPANSYEDLCLTKSVVGRRVVVRRHMNPEHVPSFYSSAQNILLLIIFQHIDSTPLEFSP</sequence>
<dbReference type="PANTHER" id="PTHR12751">
    <property type="entry name" value="PHOSPHATASE AND ACTIN REGULATOR PHACTR"/>
    <property type="match status" value="1"/>
</dbReference>
<dbReference type="EMBL" id="JAJSOF020000017">
    <property type="protein sequence ID" value="KAJ4440104.1"/>
    <property type="molecule type" value="Genomic_DNA"/>
</dbReference>
<keyword evidence="2" id="KW-0677">Repeat</keyword>
<dbReference type="Proteomes" id="UP001148838">
    <property type="component" value="Unassembled WGS sequence"/>
</dbReference>
<reference evidence="5 6" key="1">
    <citation type="journal article" date="2022" name="Allergy">
        <title>Genome assembly and annotation of Periplaneta americana reveal a comprehensive cockroach allergen profile.</title>
        <authorList>
            <person name="Wang L."/>
            <person name="Xiong Q."/>
            <person name="Saelim N."/>
            <person name="Wang L."/>
            <person name="Nong W."/>
            <person name="Wan A.T."/>
            <person name="Shi M."/>
            <person name="Liu X."/>
            <person name="Cao Q."/>
            <person name="Hui J.H.L."/>
            <person name="Sookrung N."/>
            <person name="Leung T.F."/>
            <person name="Tungtrongchitr A."/>
            <person name="Tsui S.K.W."/>
        </authorList>
    </citation>
    <scope>NUCLEOTIDE SEQUENCE [LARGE SCALE GENOMIC DNA]</scope>
    <source>
        <strain evidence="5">PWHHKU_190912</strain>
    </source>
</reference>
<accession>A0ABQ8T210</accession>
<dbReference type="PANTHER" id="PTHR12751:SF18">
    <property type="entry name" value="PHOSPHATASE AND ACTIN REGULATOR 1"/>
    <property type="match status" value="1"/>
</dbReference>
<gene>
    <name evidence="5" type="ORF">ANN_08237</name>
</gene>